<organism evidence="10">
    <name type="scientific">Ditylum brightwellii</name>
    <dbReference type="NCBI Taxonomy" id="49249"/>
    <lineage>
        <taxon>Eukaryota</taxon>
        <taxon>Sar</taxon>
        <taxon>Stramenopiles</taxon>
        <taxon>Ochrophyta</taxon>
        <taxon>Bacillariophyta</taxon>
        <taxon>Mediophyceae</taxon>
        <taxon>Lithodesmiophycidae</taxon>
        <taxon>Lithodesmiales</taxon>
        <taxon>Lithodesmiaceae</taxon>
        <taxon>Ditylum</taxon>
    </lineage>
</organism>
<dbReference type="PANTHER" id="PTHR43104:SF4">
    <property type="entry name" value="L-2-HYDROXYGLUTARATE DEHYDROGENASE, MITOCHONDRIAL"/>
    <property type="match status" value="1"/>
</dbReference>
<comment type="similarity">
    <text evidence="6">Belongs to the L2HGDH family.</text>
</comment>
<dbReference type="EC" id="1.1.99.2" evidence="7"/>
<dbReference type="GO" id="GO:0047545">
    <property type="term" value="F:(S)-2-hydroxyglutarate dehydrogenase activity"/>
    <property type="evidence" value="ECO:0007669"/>
    <property type="project" value="UniProtKB-EC"/>
</dbReference>
<evidence type="ECO:0000313" key="10">
    <source>
        <dbReference type="EMBL" id="CAE4660793.1"/>
    </source>
</evidence>
<keyword evidence="2" id="KW-0285">Flavoprotein</keyword>
<evidence type="ECO:0000256" key="8">
    <source>
        <dbReference type="ARBA" id="ARBA00041137"/>
    </source>
</evidence>
<name>A0A7S4WHV0_9STRA</name>
<evidence type="ECO:0000256" key="5">
    <source>
        <dbReference type="ARBA" id="ARBA00036066"/>
    </source>
</evidence>
<sequence length="402" mass="43152">MVTTSAANRVQTAIIGTGAIGLAVARALANSGRETLLLERSSAIGTGTSSRNSEVIHAGIYYSPPESYKARFCVQGKKLMYKFCNDHGVPYKNCGKILVATNPEQFEKDLPGIIDRASNNGVKDLKLLSAEDVKFLEPNVDSCGGIYSPSTGIVDSHAFMLAMLGDAENSGAVLAVNCPVEGGSISNGTDRGILLKAGGMELFCDEVVNCGGLFADKIANMILSELDDSKGGSRKVKGYQKRRQYYAKGNYYKLENQKSPFTHLIYPVPTSGGLGVHATIDLSGSTKFGPDVQWIDPQIIDPEEIDLNPDPSRAKDFYSEVRKYWPGIEDGNLVPDYAGIRPKLGHPDIAESGSLKADFCIDGPMNHGVRGFVNLLGIESPGLTSSLAIGEYVRNILDICDS</sequence>
<dbReference type="AlphaFoldDB" id="A0A7S4WHV0"/>
<dbReference type="Pfam" id="PF01266">
    <property type="entry name" value="DAO"/>
    <property type="match status" value="1"/>
</dbReference>
<evidence type="ECO:0000256" key="2">
    <source>
        <dbReference type="ARBA" id="ARBA00022630"/>
    </source>
</evidence>
<proteinExistence type="inferred from homology"/>
<gene>
    <name evidence="10" type="ORF">DBRI00130_LOCUS40971</name>
</gene>
<dbReference type="InterPro" id="IPR036188">
    <property type="entry name" value="FAD/NAD-bd_sf"/>
</dbReference>
<evidence type="ECO:0000259" key="9">
    <source>
        <dbReference type="Pfam" id="PF01266"/>
    </source>
</evidence>
<keyword evidence="3" id="KW-0274">FAD</keyword>
<dbReference type="Gene3D" id="3.50.50.60">
    <property type="entry name" value="FAD/NAD(P)-binding domain"/>
    <property type="match status" value="1"/>
</dbReference>
<evidence type="ECO:0000256" key="6">
    <source>
        <dbReference type="ARBA" id="ARBA00037941"/>
    </source>
</evidence>
<dbReference type="SUPFAM" id="SSF51905">
    <property type="entry name" value="FAD/NAD(P)-binding domain"/>
    <property type="match status" value="1"/>
</dbReference>
<evidence type="ECO:0000256" key="1">
    <source>
        <dbReference type="ARBA" id="ARBA00001974"/>
    </source>
</evidence>
<evidence type="ECO:0000256" key="4">
    <source>
        <dbReference type="ARBA" id="ARBA00023002"/>
    </source>
</evidence>
<dbReference type="Gene3D" id="3.30.9.10">
    <property type="entry name" value="D-Amino Acid Oxidase, subunit A, domain 2"/>
    <property type="match status" value="1"/>
</dbReference>
<evidence type="ECO:0000256" key="3">
    <source>
        <dbReference type="ARBA" id="ARBA00022827"/>
    </source>
</evidence>
<accession>A0A7S4WHV0</accession>
<comment type="cofactor">
    <cofactor evidence="1">
        <name>FAD</name>
        <dbReference type="ChEBI" id="CHEBI:57692"/>
    </cofactor>
</comment>
<dbReference type="InterPro" id="IPR006076">
    <property type="entry name" value="FAD-dep_OxRdtase"/>
</dbReference>
<dbReference type="EMBL" id="HBNS01056935">
    <property type="protein sequence ID" value="CAE4660793.1"/>
    <property type="molecule type" value="Transcribed_RNA"/>
</dbReference>
<comment type="catalytic activity">
    <reaction evidence="5">
        <text>(S)-2-hydroxyglutarate + A = 2-oxoglutarate + AH2</text>
        <dbReference type="Rhea" id="RHEA:21252"/>
        <dbReference type="ChEBI" id="CHEBI:13193"/>
        <dbReference type="ChEBI" id="CHEBI:16782"/>
        <dbReference type="ChEBI" id="CHEBI:16810"/>
        <dbReference type="ChEBI" id="CHEBI:17499"/>
        <dbReference type="EC" id="1.1.99.2"/>
    </reaction>
</comment>
<reference evidence="10" key="1">
    <citation type="submission" date="2021-01" db="EMBL/GenBank/DDBJ databases">
        <authorList>
            <person name="Corre E."/>
            <person name="Pelletier E."/>
            <person name="Niang G."/>
            <person name="Scheremetjew M."/>
            <person name="Finn R."/>
            <person name="Kale V."/>
            <person name="Holt S."/>
            <person name="Cochrane G."/>
            <person name="Meng A."/>
            <person name="Brown T."/>
            <person name="Cohen L."/>
        </authorList>
    </citation>
    <scope>NUCLEOTIDE SEQUENCE</scope>
    <source>
        <strain evidence="10">GSO104</strain>
    </source>
</reference>
<evidence type="ECO:0000256" key="7">
    <source>
        <dbReference type="ARBA" id="ARBA00038878"/>
    </source>
</evidence>
<dbReference type="PANTHER" id="PTHR43104">
    <property type="entry name" value="L-2-HYDROXYGLUTARATE DEHYDROGENASE, MITOCHONDRIAL"/>
    <property type="match status" value="1"/>
</dbReference>
<protein>
    <recommendedName>
        <fullName evidence="8">L-2-hydroxyglutarate dehydrogenase, mitochondrial</fullName>
        <ecNumber evidence="7">1.1.99.2</ecNumber>
    </recommendedName>
</protein>
<feature type="domain" description="FAD dependent oxidoreductase" evidence="9">
    <location>
        <begin position="13"/>
        <end position="393"/>
    </location>
</feature>
<keyword evidence="4" id="KW-0560">Oxidoreductase</keyword>